<dbReference type="STRING" id="1150600.ADIARSV_1686"/>
<keyword evidence="1" id="KW-1133">Transmembrane helix</keyword>
<protein>
    <submittedName>
        <fullName evidence="2">Uncharacterized protein</fullName>
    </submittedName>
</protein>
<dbReference type="Proteomes" id="UP000014174">
    <property type="component" value="Unassembled WGS sequence"/>
</dbReference>
<evidence type="ECO:0000256" key="1">
    <source>
        <dbReference type="SAM" id="Phobius"/>
    </source>
</evidence>
<keyword evidence="3" id="KW-1185">Reference proteome</keyword>
<reference evidence="2 3" key="1">
    <citation type="journal article" date="2013" name="Genome Announc.">
        <title>Draft Genome Sequence of Arcticibacter svalbardensis Strain MN12-7T, a Member of the Family Sphingobacteriaceae Isolated from an Arctic Soil Sample.</title>
        <authorList>
            <person name="Shivaji S."/>
            <person name="Ara S."/>
            <person name="Prasad S."/>
            <person name="Manasa B.P."/>
            <person name="Begum Z."/>
            <person name="Singh A."/>
            <person name="Kumar Pinnaka A."/>
        </authorList>
    </citation>
    <scope>NUCLEOTIDE SEQUENCE [LARGE SCALE GENOMIC DNA]</scope>
    <source>
        <strain evidence="2 3">MN12-7</strain>
    </source>
</reference>
<gene>
    <name evidence="2" type="ORF">ADIARSV_1686</name>
</gene>
<evidence type="ECO:0000313" key="2">
    <source>
        <dbReference type="EMBL" id="EOR95198.1"/>
    </source>
</evidence>
<proteinExistence type="predicted"/>
<comment type="caution">
    <text evidence="2">The sequence shown here is derived from an EMBL/GenBank/DDBJ whole genome shotgun (WGS) entry which is preliminary data.</text>
</comment>
<accession>R9GU61</accession>
<dbReference type="AlphaFoldDB" id="R9GU61"/>
<sequence length="92" mass="10958">MITLAFALGGVIMYLWNAILPDLLGVKVIGYWQSLGLLVMCKILFGSFGPHRHHEHGQRNSFLRERLAGMNDEERQKFREEWKNREEWRRRC</sequence>
<keyword evidence="1" id="KW-0812">Transmembrane</keyword>
<dbReference type="eggNOG" id="ENOG50330EP">
    <property type="taxonomic scope" value="Bacteria"/>
</dbReference>
<feature type="transmembrane region" description="Helical" evidence="1">
    <location>
        <begin position="31"/>
        <end position="49"/>
    </location>
</feature>
<organism evidence="2 3">
    <name type="scientific">Arcticibacter svalbardensis MN12-7</name>
    <dbReference type="NCBI Taxonomy" id="1150600"/>
    <lineage>
        <taxon>Bacteria</taxon>
        <taxon>Pseudomonadati</taxon>
        <taxon>Bacteroidota</taxon>
        <taxon>Sphingobacteriia</taxon>
        <taxon>Sphingobacteriales</taxon>
        <taxon>Sphingobacteriaceae</taxon>
        <taxon>Arcticibacter</taxon>
    </lineage>
</organism>
<dbReference type="EMBL" id="AQPN01000063">
    <property type="protein sequence ID" value="EOR95198.1"/>
    <property type="molecule type" value="Genomic_DNA"/>
</dbReference>
<evidence type="ECO:0000313" key="3">
    <source>
        <dbReference type="Proteomes" id="UP000014174"/>
    </source>
</evidence>
<name>R9GU61_9SPHI</name>
<keyword evidence="1" id="KW-0472">Membrane</keyword>